<proteinExistence type="predicted"/>
<evidence type="ECO:0000259" key="3">
    <source>
        <dbReference type="PROSITE" id="PS51371"/>
    </source>
</evidence>
<dbReference type="GO" id="GO:0006879">
    <property type="term" value="P:intracellular iron ion homeostasis"/>
    <property type="evidence" value="ECO:0007669"/>
    <property type="project" value="TreeGrafter"/>
</dbReference>
<dbReference type="GO" id="GO:0005247">
    <property type="term" value="F:voltage-gated chloride channel activity"/>
    <property type="evidence" value="ECO:0007669"/>
    <property type="project" value="TreeGrafter"/>
</dbReference>
<accession>A0A9P7GBE7</accession>
<dbReference type="SUPFAM" id="SSF54631">
    <property type="entry name" value="CBS-domain pair"/>
    <property type="match status" value="1"/>
</dbReference>
<keyword evidence="1" id="KW-0813">Transport</keyword>
<dbReference type="OrthoDB" id="44789at2759"/>
<organism evidence="4 5">
    <name type="scientific">Asterophora parasitica</name>
    <dbReference type="NCBI Taxonomy" id="117018"/>
    <lineage>
        <taxon>Eukaryota</taxon>
        <taxon>Fungi</taxon>
        <taxon>Dikarya</taxon>
        <taxon>Basidiomycota</taxon>
        <taxon>Agaricomycotina</taxon>
        <taxon>Agaricomycetes</taxon>
        <taxon>Agaricomycetidae</taxon>
        <taxon>Agaricales</taxon>
        <taxon>Tricholomatineae</taxon>
        <taxon>Lyophyllaceae</taxon>
        <taxon>Asterophora</taxon>
    </lineage>
</organism>
<dbReference type="GO" id="GO:0005794">
    <property type="term" value="C:Golgi apparatus"/>
    <property type="evidence" value="ECO:0007669"/>
    <property type="project" value="TreeGrafter"/>
</dbReference>
<gene>
    <name evidence="4" type="ORF">DXG03_004062</name>
</gene>
<dbReference type="GO" id="GO:0006878">
    <property type="term" value="P:intracellular copper ion homeostasis"/>
    <property type="evidence" value="ECO:0007669"/>
    <property type="project" value="TreeGrafter"/>
</dbReference>
<dbReference type="GO" id="GO:0005783">
    <property type="term" value="C:endoplasmic reticulum"/>
    <property type="evidence" value="ECO:0007669"/>
    <property type="project" value="TreeGrafter"/>
</dbReference>
<dbReference type="PANTHER" id="PTHR45711">
    <property type="entry name" value="CHLORIDE CHANNEL PROTEIN"/>
    <property type="match status" value="1"/>
</dbReference>
<dbReference type="PROSITE" id="PS51371">
    <property type="entry name" value="CBS"/>
    <property type="match status" value="2"/>
</dbReference>
<dbReference type="GO" id="GO:0005769">
    <property type="term" value="C:early endosome"/>
    <property type="evidence" value="ECO:0007669"/>
    <property type="project" value="TreeGrafter"/>
</dbReference>
<feature type="domain" description="CBS" evidence="3">
    <location>
        <begin position="1"/>
        <end position="48"/>
    </location>
</feature>
<dbReference type="GO" id="GO:0000324">
    <property type="term" value="C:fungal-type vacuole"/>
    <property type="evidence" value="ECO:0007669"/>
    <property type="project" value="TreeGrafter"/>
</dbReference>
<reference evidence="4" key="1">
    <citation type="submission" date="2020-07" db="EMBL/GenBank/DDBJ databases">
        <authorList>
            <person name="Nieuwenhuis M."/>
            <person name="Van De Peppel L.J.J."/>
        </authorList>
    </citation>
    <scope>NUCLEOTIDE SEQUENCE</scope>
    <source>
        <strain evidence="4">AP01</strain>
        <tissue evidence="4">Mycelium</tissue>
    </source>
</reference>
<dbReference type="InterPro" id="IPR000644">
    <property type="entry name" value="CBS_dom"/>
</dbReference>
<protein>
    <recommendedName>
        <fullName evidence="3">CBS domain-containing protein</fullName>
    </recommendedName>
</protein>
<feature type="domain" description="CBS" evidence="3">
    <location>
        <begin position="101"/>
        <end position="176"/>
    </location>
</feature>
<dbReference type="Proteomes" id="UP000775547">
    <property type="component" value="Unassembled WGS sequence"/>
</dbReference>
<dbReference type="AlphaFoldDB" id="A0A9P7GBE7"/>
<evidence type="ECO:0000313" key="5">
    <source>
        <dbReference type="Proteomes" id="UP000775547"/>
    </source>
</evidence>
<dbReference type="EMBL" id="JABCKV010000024">
    <property type="protein sequence ID" value="KAG5646235.1"/>
    <property type="molecule type" value="Genomic_DNA"/>
</dbReference>
<keyword evidence="1" id="KW-0406">Ion transport</keyword>
<dbReference type="PANTHER" id="PTHR45711:SF9">
    <property type="entry name" value="ANION_PROTON EXCHANGE TRANSPORTER GEF1"/>
    <property type="match status" value="1"/>
</dbReference>
<comment type="caution">
    <text evidence="4">The sequence shown here is derived from an EMBL/GenBank/DDBJ whole genome shotgun (WGS) entry which is preliminary data.</text>
</comment>
<keyword evidence="2" id="KW-0129">CBS domain</keyword>
<evidence type="ECO:0000313" key="4">
    <source>
        <dbReference type="EMBL" id="KAG5646235.1"/>
    </source>
</evidence>
<reference evidence="4" key="2">
    <citation type="submission" date="2021-10" db="EMBL/GenBank/DDBJ databases">
        <title>Phylogenomics reveals ancestral predisposition of the termite-cultivated fungus Termitomyces towards a domesticated lifestyle.</title>
        <authorList>
            <person name="Auxier B."/>
            <person name="Grum-Grzhimaylo A."/>
            <person name="Cardenas M.E."/>
            <person name="Lodge J.D."/>
            <person name="Laessoe T."/>
            <person name="Pedersen O."/>
            <person name="Smith M.E."/>
            <person name="Kuyper T.W."/>
            <person name="Franco-Molano E.A."/>
            <person name="Baroni T.J."/>
            <person name="Aanen D.K."/>
        </authorList>
    </citation>
    <scope>NUCLEOTIDE SEQUENCE</scope>
    <source>
        <strain evidence="4">AP01</strain>
        <tissue evidence="4">Mycelium</tissue>
    </source>
</reference>
<keyword evidence="5" id="KW-1185">Reference proteome</keyword>
<evidence type="ECO:0000256" key="1">
    <source>
        <dbReference type="ARBA" id="ARBA00023065"/>
    </source>
</evidence>
<sequence>MTVKEIEDILSSTHVKGLPIVSSDGLRHIIGYIGRTELRYVLDRATKLPRVDDDTMCLFASRDPERDEEHGVSFGIEEEAASTGFFESALSDGGLRFWPWVNQTPMTVSPELPLEIVMQLFKRMGFAHVPLGADLILTYDDRPRVILVENHGVLTGLVTVKDVLKFIATKPSHEPSWDDRGGLNGLLEEVWTWGTDISHRIVSWSRRRLRQ</sequence>
<dbReference type="GO" id="GO:0005886">
    <property type="term" value="C:plasma membrane"/>
    <property type="evidence" value="ECO:0007669"/>
    <property type="project" value="TreeGrafter"/>
</dbReference>
<dbReference type="InterPro" id="IPR046342">
    <property type="entry name" value="CBS_dom_sf"/>
</dbReference>
<dbReference type="Pfam" id="PF00571">
    <property type="entry name" value="CBS"/>
    <property type="match status" value="2"/>
</dbReference>
<dbReference type="Gene3D" id="3.10.580.20">
    <property type="match status" value="1"/>
</dbReference>
<evidence type="ECO:0000256" key="2">
    <source>
        <dbReference type="PROSITE-ProRule" id="PRU00703"/>
    </source>
</evidence>
<name>A0A9P7GBE7_9AGAR</name>